<dbReference type="Pfam" id="PF02902">
    <property type="entry name" value="Peptidase_C48"/>
    <property type="match status" value="1"/>
</dbReference>
<dbReference type="Proteomes" id="UP000050794">
    <property type="component" value="Unassembled WGS sequence"/>
</dbReference>
<protein>
    <submittedName>
        <fullName evidence="8">ULP_PROTEASE domain-containing protein</fullName>
    </submittedName>
</protein>
<comment type="similarity">
    <text evidence="1">Belongs to the peptidase C48 family.</text>
</comment>
<keyword evidence="7" id="KW-1185">Reference proteome</keyword>
<proteinExistence type="inferred from homology"/>
<organism evidence="7 8">
    <name type="scientific">Toxocara canis</name>
    <name type="common">Canine roundworm</name>
    <dbReference type="NCBI Taxonomy" id="6265"/>
    <lineage>
        <taxon>Eukaryota</taxon>
        <taxon>Metazoa</taxon>
        <taxon>Ecdysozoa</taxon>
        <taxon>Nematoda</taxon>
        <taxon>Chromadorea</taxon>
        <taxon>Rhabditida</taxon>
        <taxon>Spirurina</taxon>
        <taxon>Ascaridomorpha</taxon>
        <taxon>Ascaridoidea</taxon>
        <taxon>Toxocaridae</taxon>
        <taxon>Toxocara</taxon>
    </lineage>
</organism>
<dbReference type="WBParaSite" id="TCNE_0001991001-mRNA-1">
    <property type="protein sequence ID" value="TCNE_0001991001-mRNA-1"/>
    <property type="gene ID" value="TCNE_0001991001"/>
</dbReference>
<keyword evidence="3" id="KW-0378">Hydrolase</keyword>
<name>A0A183VGN6_TOXCA</name>
<keyword evidence="2" id="KW-0645">Protease</keyword>
<evidence type="ECO:0000313" key="7">
    <source>
        <dbReference type="Proteomes" id="UP000050794"/>
    </source>
</evidence>
<evidence type="ECO:0000256" key="1">
    <source>
        <dbReference type="ARBA" id="ARBA00005234"/>
    </source>
</evidence>
<evidence type="ECO:0000256" key="3">
    <source>
        <dbReference type="ARBA" id="ARBA00022801"/>
    </source>
</evidence>
<dbReference type="GO" id="GO:0006508">
    <property type="term" value="P:proteolysis"/>
    <property type="evidence" value="ECO:0007669"/>
    <property type="project" value="UniProtKB-KW"/>
</dbReference>
<sequence>MLRIANAESIAPYRYVRHYVRNYIDDWELLLAPIVLPGHHVLGAYRRSTRIFEYYDSLLNPISKETRAAVTGMLDVLHPGVDHVFVNSRDVVRQHDGSSCGVIACFTAQQLMAGRPTNDVAFDSSRFRQVIYNTVTAPRAQRDRSAVANTTHPRGTGDADTVASAHAVRGNAEVTRSSTSGTRAAKRRGAVLTEVVRQSGYRREVLRVRACRRTMALVPRYRNGSVLQALSYRQRSL</sequence>
<dbReference type="InterPro" id="IPR038765">
    <property type="entry name" value="Papain-like_cys_pep_sf"/>
</dbReference>
<dbReference type="AlphaFoldDB" id="A0A183VGN6"/>
<evidence type="ECO:0000313" key="8">
    <source>
        <dbReference type="WBParaSite" id="TCNE_0001991001-mRNA-1"/>
    </source>
</evidence>
<evidence type="ECO:0000259" key="5">
    <source>
        <dbReference type="Pfam" id="PF02902"/>
    </source>
</evidence>
<feature type="domain" description="Ubiquitin-like protease family profile" evidence="5">
    <location>
        <begin position="23"/>
        <end position="132"/>
    </location>
</feature>
<gene>
    <name evidence="6" type="ORF">TCNE_LOCUS19906</name>
</gene>
<evidence type="ECO:0000313" key="6">
    <source>
        <dbReference type="EMBL" id="VDM51227.1"/>
    </source>
</evidence>
<evidence type="ECO:0000256" key="4">
    <source>
        <dbReference type="SAM" id="MobiDB-lite"/>
    </source>
</evidence>
<accession>A0A183VGN6</accession>
<reference evidence="6 7" key="2">
    <citation type="submission" date="2018-11" db="EMBL/GenBank/DDBJ databases">
        <authorList>
            <consortium name="Pathogen Informatics"/>
        </authorList>
    </citation>
    <scope>NUCLEOTIDE SEQUENCE [LARGE SCALE GENOMIC DNA]</scope>
</reference>
<reference evidence="8" key="1">
    <citation type="submission" date="2016-06" db="UniProtKB">
        <authorList>
            <consortium name="WormBaseParasite"/>
        </authorList>
    </citation>
    <scope>IDENTIFICATION</scope>
</reference>
<evidence type="ECO:0000256" key="2">
    <source>
        <dbReference type="ARBA" id="ARBA00022670"/>
    </source>
</evidence>
<feature type="region of interest" description="Disordered" evidence="4">
    <location>
        <begin position="141"/>
        <end position="162"/>
    </location>
</feature>
<dbReference type="EMBL" id="UYWY01027732">
    <property type="protein sequence ID" value="VDM51227.1"/>
    <property type="molecule type" value="Genomic_DNA"/>
</dbReference>
<dbReference type="SUPFAM" id="SSF54001">
    <property type="entry name" value="Cysteine proteinases"/>
    <property type="match status" value="1"/>
</dbReference>
<dbReference type="Gene3D" id="3.40.395.10">
    <property type="entry name" value="Adenoviral Proteinase, Chain A"/>
    <property type="match status" value="1"/>
</dbReference>
<dbReference type="GO" id="GO:0008234">
    <property type="term" value="F:cysteine-type peptidase activity"/>
    <property type="evidence" value="ECO:0007669"/>
    <property type="project" value="InterPro"/>
</dbReference>
<dbReference type="InterPro" id="IPR003653">
    <property type="entry name" value="Peptidase_C48_C"/>
</dbReference>